<dbReference type="Proteomes" id="UP000054314">
    <property type="component" value="Unassembled WGS sequence"/>
</dbReference>
<sequence length="184" mass="20549">MDDEHTMPPFVYLLRPDDAAPDENLVVKHRLADGRTALLAYTALDRVGRLCGPHQPWILARTEELAAFAPYDVLVIDQPTTPTASAQSQDVTPAGRPTVPPVVYLPVRPGERSGTPEVRTLKDGRLALLAYTALDRLGTSCGERQPWVAVETPRLDEVKRRNHYDVVVFDMVVPEQYRREGRIA</sequence>
<evidence type="ECO:0000313" key="2">
    <source>
        <dbReference type="Proteomes" id="UP000054314"/>
    </source>
</evidence>
<dbReference type="NCBIfam" id="NF042914">
    <property type="entry name" value="SAV915_dom"/>
    <property type="match status" value="2"/>
</dbReference>
<accession>A0A0A0BZG5</accession>
<organism evidence="1 2">
    <name type="scientific">Cellulomonas bogoriensis 69B4 = DSM 16987</name>
    <dbReference type="NCBI Taxonomy" id="1386082"/>
    <lineage>
        <taxon>Bacteria</taxon>
        <taxon>Bacillati</taxon>
        <taxon>Actinomycetota</taxon>
        <taxon>Actinomycetes</taxon>
        <taxon>Micrococcales</taxon>
        <taxon>Cellulomonadaceae</taxon>
        <taxon>Cellulomonas</taxon>
    </lineage>
</organism>
<keyword evidence="2" id="KW-1185">Reference proteome</keyword>
<name>A0A0A0BZG5_9CELL</name>
<gene>
    <name evidence="1" type="ORF">N869_14825</name>
</gene>
<reference evidence="1 2" key="1">
    <citation type="submission" date="2013-08" db="EMBL/GenBank/DDBJ databases">
        <title>Genome sequencing of Cellulomonas bogoriensis 69B4.</title>
        <authorList>
            <person name="Chen F."/>
            <person name="Li Y."/>
            <person name="Wang G."/>
        </authorList>
    </citation>
    <scope>NUCLEOTIDE SEQUENCE [LARGE SCALE GENOMIC DNA]</scope>
    <source>
        <strain evidence="1 2">69B4</strain>
    </source>
</reference>
<proteinExistence type="predicted"/>
<comment type="caution">
    <text evidence="1">The sequence shown here is derived from an EMBL/GenBank/DDBJ whole genome shotgun (WGS) entry which is preliminary data.</text>
</comment>
<dbReference type="InterPro" id="IPR049975">
    <property type="entry name" value="SAV_915-like_dom"/>
</dbReference>
<protein>
    <recommendedName>
        <fullName evidence="3">SseB protein N-terminal domain-containing protein</fullName>
    </recommendedName>
</protein>
<evidence type="ECO:0000313" key="1">
    <source>
        <dbReference type="EMBL" id="KGM13330.1"/>
    </source>
</evidence>
<dbReference type="RefSeq" id="WP_232229637.1">
    <property type="nucleotide sequence ID" value="NZ_AXCZ01000049.1"/>
</dbReference>
<dbReference type="AlphaFoldDB" id="A0A0A0BZG5"/>
<evidence type="ECO:0008006" key="3">
    <source>
        <dbReference type="Google" id="ProtNLM"/>
    </source>
</evidence>
<dbReference type="EMBL" id="AXCZ01000049">
    <property type="protein sequence ID" value="KGM13330.1"/>
    <property type="molecule type" value="Genomic_DNA"/>
</dbReference>